<feature type="compositionally biased region" description="Polar residues" evidence="1">
    <location>
        <begin position="42"/>
        <end position="61"/>
    </location>
</feature>
<accession>A0A2Z7AM47</accession>
<feature type="region of interest" description="Disordered" evidence="1">
    <location>
        <begin position="111"/>
        <end position="134"/>
    </location>
</feature>
<gene>
    <name evidence="2" type="ORF">F511_15528</name>
</gene>
<dbReference type="EMBL" id="KV014107">
    <property type="protein sequence ID" value="KZV22783.1"/>
    <property type="molecule type" value="Genomic_DNA"/>
</dbReference>
<proteinExistence type="predicted"/>
<reference evidence="2 3" key="1">
    <citation type="journal article" date="2015" name="Proc. Natl. Acad. Sci. U.S.A.">
        <title>The resurrection genome of Boea hygrometrica: A blueprint for survival of dehydration.</title>
        <authorList>
            <person name="Xiao L."/>
            <person name="Yang G."/>
            <person name="Zhang L."/>
            <person name="Yang X."/>
            <person name="Zhao S."/>
            <person name="Ji Z."/>
            <person name="Zhou Q."/>
            <person name="Hu M."/>
            <person name="Wang Y."/>
            <person name="Chen M."/>
            <person name="Xu Y."/>
            <person name="Jin H."/>
            <person name="Xiao X."/>
            <person name="Hu G."/>
            <person name="Bao F."/>
            <person name="Hu Y."/>
            <person name="Wan P."/>
            <person name="Li L."/>
            <person name="Deng X."/>
            <person name="Kuang T."/>
            <person name="Xiang C."/>
            <person name="Zhu J.K."/>
            <person name="Oliver M.J."/>
            <person name="He Y."/>
        </authorList>
    </citation>
    <scope>NUCLEOTIDE SEQUENCE [LARGE SCALE GENOMIC DNA]</scope>
    <source>
        <strain evidence="3">cv. XS01</strain>
    </source>
</reference>
<sequence>MLNENQRLADIISFWTRSSASLDNLHGAMKPFGDRSGLGYGSNDSNNAETSCTPQLDRTKLQTMNFVRSSTGQPGEAQYDESTIAAKPPIWQGRYCGLGYTAPEKPRESWFKKRVEQMRGQPKSGGKKPGQFSKAFMKDRQYIPRYNKITWQKYFSSD</sequence>
<name>A0A2Z7AM47_9LAMI</name>
<organism evidence="2 3">
    <name type="scientific">Dorcoceras hygrometricum</name>
    <dbReference type="NCBI Taxonomy" id="472368"/>
    <lineage>
        <taxon>Eukaryota</taxon>
        <taxon>Viridiplantae</taxon>
        <taxon>Streptophyta</taxon>
        <taxon>Embryophyta</taxon>
        <taxon>Tracheophyta</taxon>
        <taxon>Spermatophyta</taxon>
        <taxon>Magnoliopsida</taxon>
        <taxon>eudicotyledons</taxon>
        <taxon>Gunneridae</taxon>
        <taxon>Pentapetalae</taxon>
        <taxon>asterids</taxon>
        <taxon>lamiids</taxon>
        <taxon>Lamiales</taxon>
        <taxon>Gesneriaceae</taxon>
        <taxon>Didymocarpoideae</taxon>
        <taxon>Trichosporeae</taxon>
        <taxon>Loxocarpinae</taxon>
        <taxon>Dorcoceras</taxon>
    </lineage>
</organism>
<evidence type="ECO:0000313" key="2">
    <source>
        <dbReference type="EMBL" id="KZV22783.1"/>
    </source>
</evidence>
<evidence type="ECO:0000313" key="3">
    <source>
        <dbReference type="Proteomes" id="UP000250235"/>
    </source>
</evidence>
<keyword evidence="3" id="KW-1185">Reference proteome</keyword>
<dbReference type="AlphaFoldDB" id="A0A2Z7AM47"/>
<protein>
    <submittedName>
        <fullName evidence="2">Uncharacterized protein</fullName>
    </submittedName>
</protein>
<feature type="compositionally biased region" description="Low complexity" evidence="1">
    <location>
        <begin position="120"/>
        <end position="134"/>
    </location>
</feature>
<evidence type="ECO:0000256" key="1">
    <source>
        <dbReference type="SAM" id="MobiDB-lite"/>
    </source>
</evidence>
<dbReference type="Proteomes" id="UP000250235">
    <property type="component" value="Unassembled WGS sequence"/>
</dbReference>
<feature type="region of interest" description="Disordered" evidence="1">
    <location>
        <begin position="37"/>
        <end position="61"/>
    </location>
</feature>